<sequence length="218" mass="25143">MFGGFIRRHIQLSVPLFVLYVHNKKSLLKESEQQQRRLSQLNAVVKQMEPLCETLPQMERLTKLSHKTFDLRAHTMDKVNGLEDVEEQIREFEGELDEIKQWMDRTRAHLTVRDDSLTLKDQLHMQEKHAELHAAVGEESHLHNTNLAAEINALLTQARVDRDELREAVEQQAQYETELRSLTSSINEANAKLIGSPLQASSVDDLKALILERNVSEF</sequence>
<gene>
    <name evidence="2" type="ORF">DPMN_088559</name>
</gene>
<reference evidence="2" key="1">
    <citation type="journal article" date="2019" name="bioRxiv">
        <title>The Genome of the Zebra Mussel, Dreissena polymorpha: A Resource for Invasive Species Research.</title>
        <authorList>
            <person name="McCartney M.A."/>
            <person name="Auch B."/>
            <person name="Kono T."/>
            <person name="Mallez S."/>
            <person name="Zhang Y."/>
            <person name="Obille A."/>
            <person name="Becker A."/>
            <person name="Abrahante J.E."/>
            <person name="Garbe J."/>
            <person name="Badalamenti J.P."/>
            <person name="Herman A."/>
            <person name="Mangelson H."/>
            <person name="Liachko I."/>
            <person name="Sullivan S."/>
            <person name="Sone E.D."/>
            <person name="Koren S."/>
            <person name="Silverstein K.A.T."/>
            <person name="Beckman K.B."/>
            <person name="Gohl D.M."/>
        </authorList>
    </citation>
    <scope>NUCLEOTIDE SEQUENCE</scope>
    <source>
        <strain evidence="2">Duluth1</strain>
        <tissue evidence="2">Whole animal</tissue>
    </source>
</reference>
<dbReference type="SUPFAM" id="SSF46966">
    <property type="entry name" value="Spectrin repeat"/>
    <property type="match status" value="1"/>
</dbReference>
<dbReference type="EMBL" id="JAIWYP010000003">
    <property type="protein sequence ID" value="KAH3846260.1"/>
    <property type="molecule type" value="Genomic_DNA"/>
</dbReference>
<dbReference type="Gene3D" id="1.20.58.60">
    <property type="match status" value="1"/>
</dbReference>
<evidence type="ECO:0000256" key="1">
    <source>
        <dbReference type="SAM" id="Coils"/>
    </source>
</evidence>
<reference evidence="2" key="2">
    <citation type="submission" date="2020-11" db="EMBL/GenBank/DDBJ databases">
        <authorList>
            <person name="McCartney M.A."/>
            <person name="Auch B."/>
            <person name="Kono T."/>
            <person name="Mallez S."/>
            <person name="Becker A."/>
            <person name="Gohl D.M."/>
            <person name="Silverstein K.A.T."/>
            <person name="Koren S."/>
            <person name="Bechman K.B."/>
            <person name="Herman A."/>
            <person name="Abrahante J.E."/>
            <person name="Garbe J."/>
        </authorList>
    </citation>
    <scope>NUCLEOTIDE SEQUENCE</scope>
    <source>
        <strain evidence="2">Duluth1</strain>
        <tissue evidence="2">Whole animal</tissue>
    </source>
</reference>
<evidence type="ECO:0000313" key="2">
    <source>
        <dbReference type="EMBL" id="KAH3846260.1"/>
    </source>
</evidence>
<feature type="coiled-coil region" evidence="1">
    <location>
        <begin position="148"/>
        <end position="192"/>
    </location>
</feature>
<dbReference type="AlphaFoldDB" id="A0A9D4KUB1"/>
<proteinExistence type="predicted"/>
<evidence type="ECO:0000313" key="3">
    <source>
        <dbReference type="Proteomes" id="UP000828390"/>
    </source>
</evidence>
<keyword evidence="1" id="KW-0175">Coiled coil</keyword>
<name>A0A9D4KUB1_DREPO</name>
<organism evidence="2 3">
    <name type="scientific">Dreissena polymorpha</name>
    <name type="common">Zebra mussel</name>
    <name type="synonym">Mytilus polymorpha</name>
    <dbReference type="NCBI Taxonomy" id="45954"/>
    <lineage>
        <taxon>Eukaryota</taxon>
        <taxon>Metazoa</taxon>
        <taxon>Spiralia</taxon>
        <taxon>Lophotrochozoa</taxon>
        <taxon>Mollusca</taxon>
        <taxon>Bivalvia</taxon>
        <taxon>Autobranchia</taxon>
        <taxon>Heteroconchia</taxon>
        <taxon>Euheterodonta</taxon>
        <taxon>Imparidentia</taxon>
        <taxon>Neoheterodontei</taxon>
        <taxon>Myida</taxon>
        <taxon>Dreissenoidea</taxon>
        <taxon>Dreissenidae</taxon>
        <taxon>Dreissena</taxon>
    </lineage>
</organism>
<keyword evidence="3" id="KW-1185">Reference proteome</keyword>
<protein>
    <submittedName>
        <fullName evidence="2">Uncharacterized protein</fullName>
    </submittedName>
</protein>
<dbReference type="Proteomes" id="UP000828390">
    <property type="component" value="Unassembled WGS sequence"/>
</dbReference>
<comment type="caution">
    <text evidence="2">The sequence shown here is derived from an EMBL/GenBank/DDBJ whole genome shotgun (WGS) entry which is preliminary data.</text>
</comment>
<accession>A0A9D4KUB1</accession>